<gene>
    <name evidence="2" type="ORF">SSABA_v1c07890</name>
</gene>
<dbReference type="Proteomes" id="UP000019265">
    <property type="component" value="Chromosome"/>
</dbReference>
<proteinExistence type="predicted"/>
<keyword evidence="1" id="KW-1133">Transmembrane helix</keyword>
<dbReference type="EMBL" id="CP006934">
    <property type="protein sequence ID" value="AHI54191.1"/>
    <property type="molecule type" value="Genomic_DNA"/>
</dbReference>
<dbReference type="RefSeq" id="WP_025251327.1">
    <property type="nucleotide sequence ID" value="NZ_CP006934.1"/>
</dbReference>
<evidence type="ECO:0000256" key="1">
    <source>
        <dbReference type="SAM" id="Phobius"/>
    </source>
</evidence>
<keyword evidence="1" id="KW-0812">Transmembrane</keyword>
<sequence>MLIVWLIILIVGVVIGIWTLLYFVIKRSYHTKYLKKGGTVLDSRNAFTYKNIIASIGGLENIRDINSDGPVCVLELLSVGLIDEKWAQNLGLKLSINDSNVRLEVKGFNFKTFVLKTQRAIKSISS</sequence>
<keyword evidence="3" id="KW-1185">Reference proteome</keyword>
<reference evidence="2 3" key="1">
    <citation type="journal article" date="2014" name="Genome Biol. Evol.">
        <title>Molecular evolution of the substrate utilization strategies and putative virulence factors in mosquito-associated Spiroplasma species.</title>
        <authorList>
            <person name="Chang T.H."/>
            <person name="Lo W.S."/>
            <person name="Ku C."/>
            <person name="Chen L.L."/>
            <person name="Kuo C.H."/>
        </authorList>
    </citation>
    <scope>NUCLEOTIDE SEQUENCE [LARGE SCALE GENOMIC DNA]</scope>
    <source>
        <strain evidence="2">Ar-1343</strain>
    </source>
</reference>
<evidence type="ECO:0000313" key="2">
    <source>
        <dbReference type="EMBL" id="AHI54191.1"/>
    </source>
</evidence>
<feature type="transmembrane region" description="Helical" evidence="1">
    <location>
        <begin position="6"/>
        <end position="25"/>
    </location>
</feature>
<keyword evidence="1" id="KW-0472">Membrane</keyword>
<dbReference type="HOGENOM" id="CLU_1980184_0_0_14"/>
<dbReference type="AlphaFoldDB" id="W6AB33"/>
<dbReference type="OrthoDB" id="389760at2"/>
<evidence type="ECO:0008006" key="4">
    <source>
        <dbReference type="Google" id="ProtNLM"/>
    </source>
</evidence>
<protein>
    <recommendedName>
        <fullName evidence="4">PTS EIIB type-1 domain-containing protein</fullName>
    </recommendedName>
</protein>
<dbReference type="KEGG" id="ssab:SSABA_v1c07890"/>
<evidence type="ECO:0000313" key="3">
    <source>
        <dbReference type="Proteomes" id="UP000019265"/>
    </source>
</evidence>
<dbReference type="PATRIC" id="fig|1276257.3.peg.801"/>
<dbReference type="STRING" id="1276257.SSABA_v1c07890"/>
<accession>W6AB33</accession>
<organism evidence="2 3">
    <name type="scientific">Spiroplasma sabaudiense Ar-1343</name>
    <dbReference type="NCBI Taxonomy" id="1276257"/>
    <lineage>
        <taxon>Bacteria</taxon>
        <taxon>Bacillati</taxon>
        <taxon>Mycoplasmatota</taxon>
        <taxon>Mollicutes</taxon>
        <taxon>Entomoplasmatales</taxon>
        <taxon>Spiroplasmataceae</taxon>
        <taxon>Spiroplasma</taxon>
    </lineage>
</organism>
<name>W6AB33_9MOLU</name>